<accession>A0AA39GXA8</accession>
<keyword evidence="4 5" id="KW-0539">Nucleus</keyword>
<dbReference type="CDD" id="cd00086">
    <property type="entry name" value="homeodomain"/>
    <property type="match status" value="1"/>
</dbReference>
<evidence type="ECO:0000256" key="1">
    <source>
        <dbReference type="ARBA" id="ARBA00004123"/>
    </source>
</evidence>
<evidence type="ECO:0000256" key="6">
    <source>
        <dbReference type="RuleBase" id="RU000682"/>
    </source>
</evidence>
<comment type="caution">
    <text evidence="9">The sequence shown here is derived from an EMBL/GenBank/DDBJ whole genome shotgun (WGS) entry which is preliminary data.</text>
</comment>
<dbReference type="EMBL" id="JAUCMV010000005">
    <property type="protein sequence ID" value="KAK0395273.1"/>
    <property type="molecule type" value="Genomic_DNA"/>
</dbReference>
<keyword evidence="10" id="KW-1185">Reference proteome</keyword>
<evidence type="ECO:0000256" key="3">
    <source>
        <dbReference type="ARBA" id="ARBA00023155"/>
    </source>
</evidence>
<proteinExistence type="predicted"/>
<evidence type="ECO:0000313" key="10">
    <source>
        <dbReference type="Proteomes" id="UP001175271"/>
    </source>
</evidence>
<evidence type="ECO:0000256" key="2">
    <source>
        <dbReference type="ARBA" id="ARBA00023125"/>
    </source>
</evidence>
<organism evidence="9 10">
    <name type="scientific">Steinernema hermaphroditum</name>
    <dbReference type="NCBI Taxonomy" id="289476"/>
    <lineage>
        <taxon>Eukaryota</taxon>
        <taxon>Metazoa</taxon>
        <taxon>Ecdysozoa</taxon>
        <taxon>Nematoda</taxon>
        <taxon>Chromadorea</taxon>
        <taxon>Rhabditida</taxon>
        <taxon>Tylenchina</taxon>
        <taxon>Panagrolaimomorpha</taxon>
        <taxon>Strongyloidoidea</taxon>
        <taxon>Steinernematidae</taxon>
        <taxon>Steinernema</taxon>
    </lineage>
</organism>
<dbReference type="GO" id="GO:0000978">
    <property type="term" value="F:RNA polymerase II cis-regulatory region sequence-specific DNA binding"/>
    <property type="evidence" value="ECO:0007669"/>
    <property type="project" value="TreeGrafter"/>
</dbReference>
<dbReference type="InterPro" id="IPR017970">
    <property type="entry name" value="Homeobox_CS"/>
</dbReference>
<dbReference type="AlphaFoldDB" id="A0AA39GXA8"/>
<evidence type="ECO:0000256" key="4">
    <source>
        <dbReference type="ARBA" id="ARBA00023242"/>
    </source>
</evidence>
<protein>
    <recommendedName>
        <fullName evidence="8">Homeobox domain-containing protein</fullName>
    </recommendedName>
</protein>
<dbReference type="GO" id="GO:0005634">
    <property type="term" value="C:nucleus"/>
    <property type="evidence" value="ECO:0007669"/>
    <property type="project" value="UniProtKB-SubCell"/>
</dbReference>
<evidence type="ECO:0000256" key="5">
    <source>
        <dbReference type="PROSITE-ProRule" id="PRU00108"/>
    </source>
</evidence>
<gene>
    <name evidence="9" type="ORF">QR680_001197</name>
</gene>
<reference evidence="9" key="1">
    <citation type="submission" date="2023-06" db="EMBL/GenBank/DDBJ databases">
        <title>Genomic analysis of the entomopathogenic nematode Steinernema hermaphroditum.</title>
        <authorList>
            <person name="Schwarz E.M."/>
            <person name="Heppert J.K."/>
            <person name="Baniya A."/>
            <person name="Schwartz H.T."/>
            <person name="Tan C.-H."/>
            <person name="Antoshechkin I."/>
            <person name="Sternberg P.W."/>
            <person name="Goodrich-Blair H."/>
            <person name="Dillman A.R."/>
        </authorList>
    </citation>
    <scope>NUCLEOTIDE SEQUENCE</scope>
    <source>
        <strain evidence="9">PS9179</strain>
        <tissue evidence="9">Whole animal</tissue>
    </source>
</reference>
<sequence length="244" mass="28322">MKELMKRRCIPFLQSYARIEREKAIEDFDRKMKLWRWIHDTSDNAPPPGFQQQDENDDDDEPPVKSFKQGRHMKAVKEVKEVIRRRRGPRPKNVDQGAKQSATTVVPTPTNKTEGGDDEVIVTAAAAIGGTAGGGRWKNRNQREETKRVSKPSRIIRERIDSGDWVPDAAPQGTKEGEHKRIRLTYSEEQVEMLREAFDAEHYASREVKEELSERTGLSVTQVNKWFENRRKRERDERKARGEI</sequence>
<dbReference type="PANTHER" id="PTHR24339:SF28">
    <property type="entry name" value="E5-RELATED"/>
    <property type="match status" value="1"/>
</dbReference>
<dbReference type="PROSITE" id="PS00027">
    <property type="entry name" value="HOMEOBOX_1"/>
    <property type="match status" value="1"/>
</dbReference>
<name>A0AA39GXA8_9BILA</name>
<feature type="domain" description="Homeobox" evidence="8">
    <location>
        <begin position="177"/>
        <end position="237"/>
    </location>
</feature>
<dbReference type="Pfam" id="PF00046">
    <property type="entry name" value="Homeodomain"/>
    <property type="match status" value="1"/>
</dbReference>
<dbReference type="Gene3D" id="1.10.10.60">
    <property type="entry name" value="Homeodomain-like"/>
    <property type="match status" value="1"/>
</dbReference>
<dbReference type="PANTHER" id="PTHR24339">
    <property type="entry name" value="HOMEOBOX PROTEIN EMX-RELATED"/>
    <property type="match status" value="1"/>
</dbReference>
<keyword evidence="2 5" id="KW-0238">DNA-binding</keyword>
<dbReference type="Proteomes" id="UP001175271">
    <property type="component" value="Unassembled WGS sequence"/>
</dbReference>
<keyword evidence="3 5" id="KW-0371">Homeobox</keyword>
<dbReference type="PROSITE" id="PS50071">
    <property type="entry name" value="HOMEOBOX_2"/>
    <property type="match status" value="1"/>
</dbReference>
<evidence type="ECO:0000256" key="7">
    <source>
        <dbReference type="SAM" id="MobiDB-lite"/>
    </source>
</evidence>
<dbReference type="GO" id="GO:0007420">
    <property type="term" value="P:brain development"/>
    <property type="evidence" value="ECO:0007669"/>
    <property type="project" value="TreeGrafter"/>
</dbReference>
<comment type="subcellular location">
    <subcellularLocation>
        <location evidence="1 5 6">Nucleus</location>
    </subcellularLocation>
</comment>
<dbReference type="InterPro" id="IPR050877">
    <property type="entry name" value="EMX-VAX-Noto_Homeobox_TFs"/>
</dbReference>
<dbReference type="GO" id="GO:0030182">
    <property type="term" value="P:neuron differentiation"/>
    <property type="evidence" value="ECO:0007669"/>
    <property type="project" value="TreeGrafter"/>
</dbReference>
<dbReference type="SMART" id="SM00389">
    <property type="entry name" value="HOX"/>
    <property type="match status" value="1"/>
</dbReference>
<dbReference type="GO" id="GO:0000981">
    <property type="term" value="F:DNA-binding transcription factor activity, RNA polymerase II-specific"/>
    <property type="evidence" value="ECO:0007669"/>
    <property type="project" value="InterPro"/>
</dbReference>
<evidence type="ECO:0000313" key="9">
    <source>
        <dbReference type="EMBL" id="KAK0395273.1"/>
    </source>
</evidence>
<evidence type="ECO:0000259" key="8">
    <source>
        <dbReference type="PROSITE" id="PS50071"/>
    </source>
</evidence>
<dbReference type="InterPro" id="IPR009057">
    <property type="entry name" value="Homeodomain-like_sf"/>
</dbReference>
<dbReference type="InterPro" id="IPR001356">
    <property type="entry name" value="HD"/>
</dbReference>
<feature type="DNA-binding region" description="Homeobox" evidence="5">
    <location>
        <begin position="179"/>
        <end position="238"/>
    </location>
</feature>
<dbReference type="SUPFAM" id="SSF46689">
    <property type="entry name" value="Homeodomain-like"/>
    <property type="match status" value="1"/>
</dbReference>
<feature type="region of interest" description="Disordered" evidence="7">
    <location>
        <begin position="39"/>
        <end position="153"/>
    </location>
</feature>
<feature type="compositionally biased region" description="Polar residues" evidence="7">
    <location>
        <begin position="98"/>
        <end position="113"/>
    </location>
</feature>